<feature type="compositionally biased region" description="Acidic residues" evidence="4">
    <location>
        <begin position="330"/>
        <end position="391"/>
    </location>
</feature>
<evidence type="ECO:0000256" key="1">
    <source>
        <dbReference type="ARBA" id="ARBA00022512"/>
    </source>
</evidence>
<dbReference type="GO" id="GO:0007155">
    <property type="term" value="P:cell adhesion"/>
    <property type="evidence" value="ECO:0007669"/>
    <property type="project" value="UniProtKB-KW"/>
</dbReference>
<keyword evidence="3" id="KW-0034">Amyloid</keyword>
<dbReference type="InterPro" id="IPR005528">
    <property type="entry name" value="ChpA-H"/>
</dbReference>
<accession>A0AAE3YUE0</accession>
<gene>
    <name evidence="7" type="ORF">J2S41_006862</name>
</gene>
<proteinExistence type="predicted"/>
<name>A0AAE3YUE0_9ACTN</name>
<feature type="domain" description="Chaplin" evidence="6">
    <location>
        <begin position="272"/>
        <end position="312"/>
    </location>
</feature>
<keyword evidence="5" id="KW-0732">Signal</keyword>
<evidence type="ECO:0000313" key="8">
    <source>
        <dbReference type="Proteomes" id="UP001183643"/>
    </source>
</evidence>
<evidence type="ECO:0000256" key="2">
    <source>
        <dbReference type="ARBA" id="ARBA00022889"/>
    </source>
</evidence>
<dbReference type="EMBL" id="JAVDYB010000001">
    <property type="protein sequence ID" value="MDR7280084.1"/>
    <property type="molecule type" value="Genomic_DNA"/>
</dbReference>
<dbReference type="Proteomes" id="UP001183643">
    <property type="component" value="Unassembled WGS sequence"/>
</dbReference>
<sequence>MKTWVRKTLSVGVLTAGALLLAPTAAQAADIQQATSSDGDTDGVLNNLQVAAPIDVPINLCSVAAGVLGDGYAASECSNQLAEHSITQGATGETNGILNNAQVAVPVQVPVNVIGVAAGVLGDASAEGVGKNGGSAATESARAEHKAQGQAAGGGDVDGIGNNIQAYVPVHVPVNAGGIAIGDAKSAAKLSNGGGANGHGAGEGAAIQQSAGGETNGILNNAQVAVPVDVPINLCGVAVGLLGDGEAAADCKNSGGGAGEGGIVQGTGGGETDGVLNNLQVAVPVNVPINICGIAAGVLGDGEAAAQCGNGDDNGTGVSPEQPDSHYPGDDEEPADEEPTDEEPVDEEPADEEPADEEPTDEAPVDEEPADEEPADEEPVDEEPVDEEPVDDGSGNPSGDYDGVSPDAYGDGADAAAGRHARESLALPGLDGLTKGNNSDANLGGLPLASVISGLLG</sequence>
<dbReference type="RefSeq" id="WP_310374253.1">
    <property type="nucleotide sequence ID" value="NZ_JAVDYB010000001.1"/>
</dbReference>
<evidence type="ECO:0000256" key="3">
    <source>
        <dbReference type="ARBA" id="ARBA00023087"/>
    </source>
</evidence>
<evidence type="ECO:0000256" key="5">
    <source>
        <dbReference type="SAM" id="SignalP"/>
    </source>
</evidence>
<feature type="signal peptide" evidence="5">
    <location>
        <begin position="1"/>
        <end position="28"/>
    </location>
</feature>
<protein>
    <recommendedName>
        <fullName evidence="6">Chaplin domain-containing protein</fullName>
    </recommendedName>
</protein>
<keyword evidence="1" id="KW-0964">Secreted</keyword>
<feature type="domain" description="Chaplin" evidence="6">
    <location>
        <begin position="215"/>
        <end position="255"/>
    </location>
</feature>
<feature type="chain" id="PRO_5042224536" description="Chaplin domain-containing protein" evidence="5">
    <location>
        <begin position="29"/>
        <end position="457"/>
    </location>
</feature>
<dbReference type="PROSITE" id="PS51884">
    <property type="entry name" value="CHAPLIN"/>
    <property type="match status" value="2"/>
</dbReference>
<feature type="region of interest" description="Disordered" evidence="4">
    <location>
        <begin position="309"/>
        <end position="420"/>
    </location>
</feature>
<reference evidence="7" key="1">
    <citation type="submission" date="2023-07" db="EMBL/GenBank/DDBJ databases">
        <title>Sequencing the genomes of 1000 actinobacteria strains.</title>
        <authorList>
            <person name="Klenk H.-P."/>
        </authorList>
    </citation>
    <scope>NUCLEOTIDE SEQUENCE</scope>
    <source>
        <strain evidence="7">DSM 44707</strain>
    </source>
</reference>
<evidence type="ECO:0000259" key="6">
    <source>
        <dbReference type="PROSITE" id="PS51884"/>
    </source>
</evidence>
<evidence type="ECO:0000256" key="4">
    <source>
        <dbReference type="SAM" id="MobiDB-lite"/>
    </source>
</evidence>
<feature type="region of interest" description="Disordered" evidence="4">
    <location>
        <begin position="128"/>
        <end position="154"/>
    </location>
</feature>
<keyword evidence="2" id="KW-0130">Cell adhesion</keyword>
<keyword evidence="1" id="KW-0134">Cell wall</keyword>
<organism evidence="7 8">
    <name type="scientific">Catenuloplanes atrovinosus</name>
    <dbReference type="NCBI Taxonomy" id="137266"/>
    <lineage>
        <taxon>Bacteria</taxon>
        <taxon>Bacillati</taxon>
        <taxon>Actinomycetota</taxon>
        <taxon>Actinomycetes</taxon>
        <taxon>Micromonosporales</taxon>
        <taxon>Micromonosporaceae</taxon>
        <taxon>Catenuloplanes</taxon>
    </lineage>
</organism>
<feature type="compositionally biased region" description="Low complexity" evidence="4">
    <location>
        <begin position="407"/>
        <end position="418"/>
    </location>
</feature>
<comment type="caution">
    <text evidence="7">The sequence shown here is derived from an EMBL/GenBank/DDBJ whole genome shotgun (WGS) entry which is preliminary data.</text>
</comment>
<keyword evidence="8" id="KW-1185">Reference proteome</keyword>
<evidence type="ECO:0000313" key="7">
    <source>
        <dbReference type="EMBL" id="MDR7280084.1"/>
    </source>
</evidence>
<dbReference type="AlphaFoldDB" id="A0AAE3YUE0"/>